<protein>
    <submittedName>
        <fullName evidence="2">DNA double-strand break repair nuclease NurA</fullName>
    </submittedName>
</protein>
<accession>A0A8T4L5U4</accession>
<reference evidence="2" key="1">
    <citation type="submission" date="2021-03" db="EMBL/GenBank/DDBJ databases">
        <authorList>
            <person name="Jaffe A."/>
        </authorList>
    </citation>
    <scope>NUCLEOTIDE SEQUENCE</scope>
    <source>
        <strain evidence="2">RIFCSPLOWO2_01_FULL_AR10_48_17</strain>
    </source>
</reference>
<name>A0A8T4L5U4_9ARCH</name>
<dbReference type="AlphaFoldDB" id="A0A8T4L5U4"/>
<dbReference type="Proteomes" id="UP000675968">
    <property type="component" value="Unassembled WGS sequence"/>
</dbReference>
<organism evidence="2 3">
    <name type="scientific">Candidatus Iainarchaeum sp</name>
    <dbReference type="NCBI Taxonomy" id="3101447"/>
    <lineage>
        <taxon>Archaea</taxon>
        <taxon>Candidatus Iainarchaeota</taxon>
        <taxon>Candidatus Iainarchaeia</taxon>
        <taxon>Candidatus Iainarchaeales</taxon>
        <taxon>Candidatus Iainarchaeaceae</taxon>
        <taxon>Candidatus Iainarchaeum</taxon>
    </lineage>
</organism>
<sequence length="365" mass="41584">MQFNDLINEAVETIHSNERKRVILAKGLAFLREEDLSKKNLPEVRESQFIRPCPALVGDVKVVGVDSGFCVKSLHSVDVVLVRCVGVCFSFENGSLVSAEYEPSFFQFPKPFLFGASILDLHELEQSKSLIRLREEISMAREMIEKKKPDFCLLDGSLIPQYADKPPKDSGLTSEYHRLLDAFRSLYETAEKFDCELVGCVEDSRGNRFRSILSQSLLPAFSRELNELEAVSDSVLLNYLLNRFERSFAFSYTKKVAEHPILNDLAPWGERIFACYLKPSALDRPLRVEFLSSKKRSLSEQADRVACTVAGLSSLHREYAYPSVLIEADMRAKLTPEEIDLVFNKIRDKLSRNVALQLRRNSRPF</sequence>
<evidence type="ECO:0000313" key="2">
    <source>
        <dbReference type="EMBL" id="MBS3061232.1"/>
    </source>
</evidence>
<reference evidence="2" key="2">
    <citation type="submission" date="2021-05" db="EMBL/GenBank/DDBJ databases">
        <title>Protein family content uncovers lineage relationships and bacterial pathway maintenance mechanisms in DPANN archaea.</title>
        <authorList>
            <person name="Castelle C.J."/>
            <person name="Meheust R."/>
            <person name="Jaffe A.L."/>
            <person name="Seitz K."/>
            <person name="Gong X."/>
            <person name="Baker B.J."/>
            <person name="Banfield J.F."/>
        </authorList>
    </citation>
    <scope>NUCLEOTIDE SEQUENCE</scope>
    <source>
        <strain evidence="2">RIFCSPLOWO2_01_FULL_AR10_48_17</strain>
    </source>
</reference>
<dbReference type="EMBL" id="JAGVWC010000008">
    <property type="protein sequence ID" value="MBS3061232.1"/>
    <property type="molecule type" value="Genomic_DNA"/>
</dbReference>
<proteinExistence type="predicted"/>
<feature type="domain" description="NurA" evidence="1">
    <location>
        <begin position="60"/>
        <end position="334"/>
    </location>
</feature>
<dbReference type="SMART" id="SM00933">
    <property type="entry name" value="NurA"/>
    <property type="match status" value="1"/>
</dbReference>
<evidence type="ECO:0000259" key="1">
    <source>
        <dbReference type="SMART" id="SM00933"/>
    </source>
</evidence>
<dbReference type="Pfam" id="PF09376">
    <property type="entry name" value="NurA"/>
    <property type="match status" value="1"/>
</dbReference>
<evidence type="ECO:0000313" key="3">
    <source>
        <dbReference type="Proteomes" id="UP000675968"/>
    </source>
</evidence>
<comment type="caution">
    <text evidence="2">The sequence shown here is derived from an EMBL/GenBank/DDBJ whole genome shotgun (WGS) entry which is preliminary data.</text>
</comment>
<dbReference type="InterPro" id="IPR018977">
    <property type="entry name" value="NurA_domain"/>
</dbReference>
<gene>
    <name evidence="2" type="ORF">J4215_01460</name>
</gene>